<evidence type="ECO:0000313" key="4">
    <source>
        <dbReference type="Proteomes" id="UP000229081"/>
    </source>
</evidence>
<reference evidence="3 4" key="1">
    <citation type="submission" date="2017-11" db="EMBL/GenBank/DDBJ databases">
        <title>Complete genome sequence of Sphingomonas sp. Strain Cra20, a psychrotolerant potential plant growth promoting rhizobacteria.</title>
        <authorList>
            <person name="Luo Y."/>
        </authorList>
    </citation>
    <scope>NUCLEOTIDE SEQUENCE [LARGE SCALE GENOMIC DNA]</scope>
    <source>
        <strain evidence="3 4">Cra20</strain>
    </source>
</reference>
<organism evidence="3 4">
    <name type="scientific">Sphingomonas psychrotolerans</name>
    <dbReference type="NCBI Taxonomy" id="1327635"/>
    <lineage>
        <taxon>Bacteria</taxon>
        <taxon>Pseudomonadati</taxon>
        <taxon>Pseudomonadota</taxon>
        <taxon>Alphaproteobacteria</taxon>
        <taxon>Sphingomonadales</taxon>
        <taxon>Sphingomonadaceae</taxon>
        <taxon>Sphingomonas</taxon>
    </lineage>
</organism>
<dbReference type="GO" id="GO:0030976">
    <property type="term" value="F:thiamine pyrophosphate binding"/>
    <property type="evidence" value="ECO:0007669"/>
    <property type="project" value="InterPro"/>
</dbReference>
<dbReference type="Proteomes" id="UP000229081">
    <property type="component" value="Chromosome"/>
</dbReference>
<dbReference type="PANTHER" id="PTHR48084">
    <property type="entry name" value="2-OXOGLUTARATE OXIDOREDUCTASE SUBUNIT KORB-RELATED"/>
    <property type="match status" value="1"/>
</dbReference>
<gene>
    <name evidence="3" type="ORF">CVN68_04820</name>
</gene>
<proteinExistence type="predicted"/>
<keyword evidence="1" id="KW-0560">Oxidoreductase</keyword>
<dbReference type="EMBL" id="CP024923">
    <property type="protein sequence ID" value="ATY31385.1"/>
    <property type="molecule type" value="Genomic_DNA"/>
</dbReference>
<dbReference type="InterPro" id="IPR029061">
    <property type="entry name" value="THDP-binding"/>
</dbReference>
<dbReference type="Pfam" id="PF02775">
    <property type="entry name" value="TPP_enzyme_C"/>
    <property type="match status" value="1"/>
</dbReference>
<evidence type="ECO:0000259" key="2">
    <source>
        <dbReference type="Pfam" id="PF02775"/>
    </source>
</evidence>
<dbReference type="KEGG" id="sphc:CVN68_04820"/>
<dbReference type="Gene3D" id="3.40.50.970">
    <property type="match status" value="1"/>
</dbReference>
<dbReference type="GO" id="GO:0044281">
    <property type="term" value="P:small molecule metabolic process"/>
    <property type="evidence" value="ECO:0007669"/>
    <property type="project" value="UniProtKB-ARBA"/>
</dbReference>
<dbReference type="AlphaFoldDB" id="A0A2K8MBW9"/>
<keyword evidence="4" id="KW-1185">Reference proteome</keyword>
<dbReference type="InterPro" id="IPR011766">
    <property type="entry name" value="TPP_enzyme_TPP-bd"/>
</dbReference>
<dbReference type="PANTHER" id="PTHR48084:SF4">
    <property type="entry name" value="2-OXOGLUTARATE OXIDOREDUCTASE SUBUNIT KORB"/>
    <property type="match status" value="1"/>
</dbReference>
<dbReference type="SUPFAM" id="SSF52518">
    <property type="entry name" value="Thiamin diphosphate-binding fold (THDP-binding)"/>
    <property type="match status" value="1"/>
</dbReference>
<dbReference type="GO" id="GO:0016625">
    <property type="term" value="F:oxidoreductase activity, acting on the aldehyde or oxo group of donors, iron-sulfur protein as acceptor"/>
    <property type="evidence" value="ECO:0007669"/>
    <property type="project" value="UniProtKB-ARBA"/>
</dbReference>
<accession>A0A2K8MBW9</accession>
<dbReference type="InterPro" id="IPR051457">
    <property type="entry name" value="2-oxoacid:Fd_oxidoreductase"/>
</dbReference>
<evidence type="ECO:0000313" key="3">
    <source>
        <dbReference type="EMBL" id="ATY31385.1"/>
    </source>
</evidence>
<sequence length="344" mass="37267">MNEITTIRPSTPKDWETDQEVRWCPGCGDYAILKAVQRTMPEIGGTPENTVFVSGIGCSSRFPYYMETYGFHTIHGRAPAVATGVKLANPDLDVWIITGDGDALSIGGNHTMHLLRRNLNCQVLLFNNEIYGLTKGQYSPTSREGTRSPSTPFGSVDHPAKPCAFALGSGGRFVARGIDVNKNLPSVLKAAHAHQGAAFVEIFQNCIVYNDDVFEPFTAKPNAAHNQLWVEHGKPMLFAGGAKGISLDREALTVKVVDVVDGDWEAAGVIVHNVSNRAIAHMLVEMPFGPFPMALGVLYDDPAPTFESAVVAQNKAAAEGKLPDLQKLVAKGQTWMVDKQPHAM</sequence>
<protein>
    <submittedName>
        <fullName evidence="3">2-oxoacid:ferredoxin oxidoreductase subunit beta</fullName>
    </submittedName>
</protein>
<dbReference type="RefSeq" id="WP_100281196.1">
    <property type="nucleotide sequence ID" value="NZ_CP024923.1"/>
</dbReference>
<dbReference type="OrthoDB" id="9775140at2"/>
<evidence type="ECO:0000256" key="1">
    <source>
        <dbReference type="ARBA" id="ARBA00023002"/>
    </source>
</evidence>
<dbReference type="GO" id="GO:0045333">
    <property type="term" value="P:cellular respiration"/>
    <property type="evidence" value="ECO:0007669"/>
    <property type="project" value="UniProtKB-ARBA"/>
</dbReference>
<name>A0A2K8MBW9_9SPHN</name>
<feature type="domain" description="Thiamine pyrophosphate enzyme TPP-binding" evidence="2">
    <location>
        <begin position="56"/>
        <end position="202"/>
    </location>
</feature>
<dbReference type="CDD" id="cd03375">
    <property type="entry name" value="TPP_OGFOR"/>
    <property type="match status" value="1"/>
</dbReference>